<proteinExistence type="inferred from homology"/>
<accession>A0A2M7CQK1</accession>
<reference evidence="9" key="1">
    <citation type="submission" date="2017-09" db="EMBL/GenBank/DDBJ databases">
        <title>Depth-based differentiation of microbial function through sediment-hosted aquifers and enrichment of novel symbionts in the deep terrestrial subsurface.</title>
        <authorList>
            <person name="Probst A.J."/>
            <person name="Ladd B."/>
            <person name="Jarett J.K."/>
            <person name="Geller-Mcgrath D.E."/>
            <person name="Sieber C.M.K."/>
            <person name="Emerson J.B."/>
            <person name="Anantharaman K."/>
            <person name="Thomas B.C."/>
            <person name="Malmstrom R."/>
            <person name="Stieglmeier M."/>
            <person name="Klingl A."/>
            <person name="Woyke T."/>
            <person name="Ryan C.M."/>
            <person name="Banfield J.F."/>
        </authorList>
    </citation>
    <scope>NUCLEOTIDE SEQUENCE [LARGE SCALE GENOMIC DNA]</scope>
</reference>
<dbReference type="HAMAP" id="MF_01326_B">
    <property type="entry name" value="Ribosomal_uL24_B"/>
    <property type="match status" value="1"/>
</dbReference>
<dbReference type="CDD" id="cd06089">
    <property type="entry name" value="KOW_RPL26"/>
    <property type="match status" value="1"/>
</dbReference>
<dbReference type="NCBIfam" id="TIGR01079">
    <property type="entry name" value="rplX_bact"/>
    <property type="match status" value="1"/>
</dbReference>
<dbReference type="Proteomes" id="UP000230595">
    <property type="component" value="Unassembled WGS sequence"/>
</dbReference>
<protein>
    <recommendedName>
        <fullName evidence="4 5">Large ribosomal subunit protein uL24</fullName>
    </recommendedName>
</protein>
<dbReference type="Gene3D" id="2.30.30.30">
    <property type="match status" value="1"/>
</dbReference>
<dbReference type="PANTHER" id="PTHR12903">
    <property type="entry name" value="MITOCHONDRIAL RIBOSOMAL PROTEIN L24"/>
    <property type="match status" value="1"/>
</dbReference>
<evidence type="ECO:0000256" key="4">
    <source>
        <dbReference type="ARBA" id="ARBA00035206"/>
    </source>
</evidence>
<evidence type="ECO:0000313" key="9">
    <source>
        <dbReference type="Proteomes" id="UP000230595"/>
    </source>
</evidence>
<dbReference type="GO" id="GO:0005840">
    <property type="term" value="C:ribosome"/>
    <property type="evidence" value="ECO:0007669"/>
    <property type="project" value="UniProtKB-KW"/>
</dbReference>
<gene>
    <name evidence="5" type="primary">rplX</name>
    <name evidence="8" type="ORF">COS33_00305</name>
</gene>
<feature type="domain" description="KOW" evidence="7">
    <location>
        <begin position="2"/>
        <end position="29"/>
    </location>
</feature>
<dbReference type="InterPro" id="IPR005825">
    <property type="entry name" value="Ribosomal_uL24_CS"/>
</dbReference>
<evidence type="ECO:0000313" key="8">
    <source>
        <dbReference type="EMBL" id="PIV31959.1"/>
    </source>
</evidence>
<evidence type="ECO:0000256" key="6">
    <source>
        <dbReference type="RuleBase" id="RU003477"/>
    </source>
</evidence>
<dbReference type="Pfam" id="PF00467">
    <property type="entry name" value="KOW"/>
    <property type="match status" value="1"/>
</dbReference>
<evidence type="ECO:0000256" key="1">
    <source>
        <dbReference type="ARBA" id="ARBA00010618"/>
    </source>
</evidence>
<dbReference type="InterPro" id="IPR003256">
    <property type="entry name" value="Ribosomal_uL24"/>
</dbReference>
<dbReference type="SUPFAM" id="SSF50104">
    <property type="entry name" value="Translation proteins SH3-like domain"/>
    <property type="match status" value="1"/>
</dbReference>
<dbReference type="SMART" id="SM00739">
    <property type="entry name" value="KOW"/>
    <property type="match status" value="1"/>
</dbReference>
<keyword evidence="5" id="KW-0694">RNA-binding</keyword>
<dbReference type="GO" id="GO:0003735">
    <property type="term" value="F:structural constituent of ribosome"/>
    <property type="evidence" value="ECO:0007669"/>
    <property type="project" value="InterPro"/>
</dbReference>
<keyword evidence="2 5" id="KW-0689">Ribosomal protein</keyword>
<dbReference type="AlphaFoldDB" id="A0A2M7CQK1"/>
<dbReference type="InterPro" id="IPR005824">
    <property type="entry name" value="KOW"/>
</dbReference>
<dbReference type="GO" id="GO:0019843">
    <property type="term" value="F:rRNA binding"/>
    <property type="evidence" value="ECO:0007669"/>
    <property type="project" value="UniProtKB-UniRule"/>
</dbReference>
<comment type="function">
    <text evidence="5">One of two assembly initiator proteins, it binds directly to the 5'-end of the 23S rRNA, where it nucleates assembly of the 50S subunit.</text>
</comment>
<dbReference type="PROSITE" id="PS01108">
    <property type="entry name" value="RIBOSOMAL_L24"/>
    <property type="match status" value="1"/>
</dbReference>
<comment type="similarity">
    <text evidence="1 5 6">Belongs to the universal ribosomal protein uL24 family.</text>
</comment>
<evidence type="ECO:0000256" key="2">
    <source>
        <dbReference type="ARBA" id="ARBA00022980"/>
    </source>
</evidence>
<dbReference type="InterPro" id="IPR057264">
    <property type="entry name" value="Ribosomal_uL24_C"/>
</dbReference>
<dbReference type="EMBL" id="PEUH01000006">
    <property type="protein sequence ID" value="PIV31959.1"/>
    <property type="molecule type" value="Genomic_DNA"/>
</dbReference>
<comment type="caution">
    <text evidence="8">The sequence shown here is derived from an EMBL/GenBank/DDBJ whole genome shotgun (WGS) entry which is preliminary data.</text>
</comment>
<evidence type="ECO:0000256" key="3">
    <source>
        <dbReference type="ARBA" id="ARBA00023274"/>
    </source>
</evidence>
<dbReference type="InterPro" id="IPR008991">
    <property type="entry name" value="Translation_prot_SH3-like_sf"/>
</dbReference>
<dbReference type="InterPro" id="IPR014722">
    <property type="entry name" value="Rib_uL2_dom2"/>
</dbReference>
<dbReference type="GO" id="GO:1990904">
    <property type="term" value="C:ribonucleoprotein complex"/>
    <property type="evidence" value="ECO:0007669"/>
    <property type="project" value="UniProtKB-KW"/>
</dbReference>
<evidence type="ECO:0000259" key="7">
    <source>
        <dbReference type="SMART" id="SM00739"/>
    </source>
</evidence>
<comment type="function">
    <text evidence="5">One of the proteins that surrounds the polypeptide exit tunnel on the outside of the subunit.</text>
</comment>
<sequence>MKIHKNDTIKILVGKDKNKTGKVLKVFPAKNKILVENLNIFKKHVRPKKQGEKGQIISIPRPIDVSNAAILCSSCGKTTRIGYKIEKGNKMRICKKCSANI</sequence>
<evidence type="ECO:0000256" key="5">
    <source>
        <dbReference type="HAMAP-Rule" id="MF_01326"/>
    </source>
</evidence>
<organism evidence="8 9">
    <name type="scientific">Candidatus Wolfebacteria bacterium CG02_land_8_20_14_3_00_37_12</name>
    <dbReference type="NCBI Taxonomy" id="1975066"/>
    <lineage>
        <taxon>Bacteria</taxon>
        <taxon>Candidatus Wolfeibacteriota</taxon>
    </lineage>
</organism>
<comment type="subunit">
    <text evidence="5">Part of the 50S ribosomal subunit.</text>
</comment>
<dbReference type="InterPro" id="IPR041988">
    <property type="entry name" value="Ribosomal_uL24_KOW"/>
</dbReference>
<keyword evidence="3 5" id="KW-0687">Ribonucleoprotein</keyword>
<name>A0A2M7CQK1_9BACT</name>
<keyword evidence="5" id="KW-0699">rRNA-binding</keyword>
<dbReference type="Pfam" id="PF17136">
    <property type="entry name" value="ribosomal_L24"/>
    <property type="match status" value="1"/>
</dbReference>
<dbReference type="GO" id="GO:0006412">
    <property type="term" value="P:translation"/>
    <property type="evidence" value="ECO:0007669"/>
    <property type="project" value="UniProtKB-UniRule"/>
</dbReference>